<organism evidence="3 4">
    <name type="scientific">Desmonostoc muscorum LEGE 12446</name>
    <dbReference type="NCBI Taxonomy" id="1828758"/>
    <lineage>
        <taxon>Bacteria</taxon>
        <taxon>Bacillati</taxon>
        <taxon>Cyanobacteriota</taxon>
        <taxon>Cyanophyceae</taxon>
        <taxon>Nostocales</taxon>
        <taxon>Nostocaceae</taxon>
        <taxon>Desmonostoc</taxon>
    </lineage>
</organism>
<dbReference type="EMBL" id="JADEXS010001036">
    <property type="protein sequence ID" value="MBE9027742.1"/>
    <property type="molecule type" value="Genomic_DNA"/>
</dbReference>
<accession>A0A8J7AKY6</accession>
<reference evidence="3" key="1">
    <citation type="submission" date="2020-10" db="EMBL/GenBank/DDBJ databases">
        <authorList>
            <person name="Castelo-Branco R."/>
            <person name="Eusebio N."/>
            <person name="Adriana R."/>
            <person name="Vieira A."/>
            <person name="Brugerolle De Fraissinette N."/>
            <person name="Rezende De Castro R."/>
            <person name="Schneider M.P."/>
            <person name="Vasconcelos V."/>
            <person name="Leao P.N."/>
        </authorList>
    </citation>
    <scope>NUCLEOTIDE SEQUENCE</scope>
    <source>
        <strain evidence="3">LEGE 12446</strain>
    </source>
</reference>
<dbReference type="Gene3D" id="3.90.350.10">
    <property type="entry name" value="Transposase Inhibitor Protein From Tn5, Chain A, domain 1"/>
    <property type="match status" value="1"/>
</dbReference>
<dbReference type="InterPro" id="IPR047768">
    <property type="entry name" value="Tn5p-like"/>
</dbReference>
<feature type="domain" description="Transposase IS4-like" evidence="1">
    <location>
        <begin position="248"/>
        <end position="377"/>
    </location>
</feature>
<dbReference type="Proteomes" id="UP000622533">
    <property type="component" value="Unassembled WGS sequence"/>
</dbReference>
<keyword evidence="4" id="KW-1185">Reference proteome</keyword>
<dbReference type="RefSeq" id="WP_193925515.1">
    <property type="nucleotide sequence ID" value="NZ_JADEXS020000001.1"/>
</dbReference>
<evidence type="ECO:0000259" key="2">
    <source>
        <dbReference type="Pfam" id="PF14706"/>
    </source>
</evidence>
<evidence type="ECO:0000313" key="4">
    <source>
        <dbReference type="Proteomes" id="UP000622533"/>
    </source>
</evidence>
<dbReference type="PANTHER" id="PTHR37319">
    <property type="entry name" value="TRANSPOSASE"/>
    <property type="match status" value="1"/>
</dbReference>
<dbReference type="Pfam" id="PF14706">
    <property type="entry name" value="Tnp_DNA_bind"/>
    <property type="match status" value="1"/>
</dbReference>
<gene>
    <name evidence="3" type="ORF">IQ276_36570</name>
</gene>
<dbReference type="GO" id="GO:0003677">
    <property type="term" value="F:DNA binding"/>
    <property type="evidence" value="ECO:0007669"/>
    <property type="project" value="InterPro"/>
</dbReference>
<dbReference type="InterPro" id="IPR014737">
    <property type="entry name" value="Transposase_Tn5-like_C"/>
</dbReference>
<protein>
    <submittedName>
        <fullName evidence="3">IS4 family transposase</fullName>
    </submittedName>
</protein>
<dbReference type="AlphaFoldDB" id="A0A8J7AKY6"/>
<evidence type="ECO:0000259" key="1">
    <source>
        <dbReference type="Pfam" id="PF01609"/>
    </source>
</evidence>
<dbReference type="InterPro" id="IPR038215">
    <property type="entry name" value="TN5-like_N_sf"/>
</dbReference>
<dbReference type="InterPro" id="IPR012337">
    <property type="entry name" value="RNaseH-like_sf"/>
</dbReference>
<dbReference type="GO" id="GO:0004803">
    <property type="term" value="F:transposase activity"/>
    <property type="evidence" value="ECO:0007669"/>
    <property type="project" value="InterPro"/>
</dbReference>
<name>A0A8J7AKY6_DESMC</name>
<dbReference type="NCBIfam" id="NF033590">
    <property type="entry name" value="transpos_IS4_3"/>
    <property type="match status" value="1"/>
</dbReference>
<dbReference type="InterPro" id="IPR054836">
    <property type="entry name" value="Tn5_transposase"/>
</dbReference>
<dbReference type="SUPFAM" id="SSF53098">
    <property type="entry name" value="Ribonuclease H-like"/>
    <property type="match status" value="1"/>
</dbReference>
<dbReference type="PANTHER" id="PTHR37319:SF1">
    <property type="entry name" value="TRANSPOSASE TN5 DIMERISATION DOMAIN-CONTAINING PROTEIN"/>
    <property type="match status" value="1"/>
</dbReference>
<comment type="caution">
    <text evidence="3">The sequence shown here is derived from an EMBL/GenBank/DDBJ whole genome shotgun (WGS) entry which is preliminary data.</text>
</comment>
<feature type="domain" description="Transposase Tn5-like N-terminal" evidence="2">
    <location>
        <begin position="10"/>
        <end position="59"/>
    </location>
</feature>
<dbReference type="GO" id="GO:0006313">
    <property type="term" value="P:DNA transposition"/>
    <property type="evidence" value="ECO:0007669"/>
    <property type="project" value="InterPro"/>
</dbReference>
<dbReference type="Pfam" id="PF01609">
    <property type="entry name" value="DDE_Tnp_1"/>
    <property type="match status" value="1"/>
</dbReference>
<proteinExistence type="predicted"/>
<dbReference type="InterPro" id="IPR002559">
    <property type="entry name" value="Transposase_11"/>
</dbReference>
<dbReference type="Gene3D" id="1.10.740.10">
    <property type="entry name" value="Transferase Inhibitor Protein From Tn5, Chain"/>
    <property type="match status" value="1"/>
</dbReference>
<dbReference type="Gene3D" id="1.10.246.40">
    <property type="entry name" value="Tn5 transposase, domain 1"/>
    <property type="match status" value="1"/>
</dbReference>
<evidence type="ECO:0000313" key="3">
    <source>
        <dbReference type="EMBL" id="MBE9027742.1"/>
    </source>
</evidence>
<dbReference type="InterPro" id="IPR014735">
    <property type="entry name" value="Transposase_Tn5-like_N"/>
</dbReference>
<sequence>MKLLEANPYRDCDFGDKRLTDRAVLIAEALKVKYGHPLSEIFQSASDLKRGYEFFSNPKTTFEKLTQPSFKQTAQEIYGIPIVLAVGDTTYLDYKKILEKRDDYGPTGNGGNGLILHSSLALDPDFGQPLGLLWEKLWHRQHKASPPPEETSTAKKKRLKKERLIAKNRAFKEKESYRWVEVFQKVNKLFKGLEMPDGGLLSRVIHVFDREGDIAEVFALQRKNKNTGVVVRAAHNRCLEGENSYLWEYVTSQKVQFIKEIELPETKKRKERTATLEIRYCPVSINPPSRLKKSGNFNVYALFATEINVPDGCEPITWMLLTSELITTQTEASQILRWYTYRWRIEEYHKILKSGCKAESYRLAGESMSTMLGFLTVIAAQLLRMTYLHRNSPHSSAELVLTKIQMDVLLASTPPKQKKQIQLTVDWAIRAIARLGGYLEHRKNSPIGIQVLWRGWLELETLCQGWLLHENLKSIY</sequence>